<dbReference type="AlphaFoldDB" id="A0A1V2I6Q7"/>
<proteinExistence type="predicted"/>
<comment type="caution">
    <text evidence="2">The sequence shown here is derived from an EMBL/GenBank/DDBJ whole genome shotgun (WGS) entry which is preliminary data.</text>
</comment>
<dbReference type="STRING" id="1834516.BL253_23300"/>
<dbReference type="RefSeq" id="WP_076819303.1">
    <property type="nucleotide sequence ID" value="NZ_MOMC01000048.1"/>
</dbReference>
<dbReference type="EMBL" id="MOMC01000048">
    <property type="protein sequence ID" value="ONH26979.1"/>
    <property type="molecule type" value="Genomic_DNA"/>
</dbReference>
<name>A0A1V2I6Q7_9ACTN</name>
<evidence type="ECO:0000256" key="1">
    <source>
        <dbReference type="SAM" id="MobiDB-lite"/>
    </source>
</evidence>
<accession>A0A1V2I6Q7</accession>
<dbReference type="InterPro" id="IPR037185">
    <property type="entry name" value="EmrE-like"/>
</dbReference>
<feature type="region of interest" description="Disordered" evidence="1">
    <location>
        <begin position="59"/>
        <end position="81"/>
    </location>
</feature>
<evidence type="ECO:0000313" key="3">
    <source>
        <dbReference type="Proteomes" id="UP000188929"/>
    </source>
</evidence>
<keyword evidence="3" id="KW-1185">Reference proteome</keyword>
<reference evidence="3" key="1">
    <citation type="submission" date="2016-10" db="EMBL/GenBank/DDBJ databases">
        <title>Frankia sp. NRRL B-16386 Genome sequencing.</title>
        <authorList>
            <person name="Ghodhbane-Gtari F."/>
            <person name="Swanson E."/>
            <person name="Gueddou A."/>
            <person name="Hezbri K."/>
            <person name="Ktari K."/>
            <person name="Nouioui I."/>
            <person name="Morris K."/>
            <person name="Simpson S."/>
            <person name="Abebe-Akele F."/>
            <person name="Thomas K."/>
            <person name="Gtari M."/>
            <person name="Tisa L.S."/>
        </authorList>
    </citation>
    <scope>NUCLEOTIDE SEQUENCE [LARGE SCALE GENOMIC DNA]</scope>
    <source>
        <strain evidence="3">NRRL B-16386</strain>
    </source>
</reference>
<dbReference type="SUPFAM" id="SSF103481">
    <property type="entry name" value="Multidrug resistance efflux transporter EmrE"/>
    <property type="match status" value="1"/>
</dbReference>
<dbReference type="Proteomes" id="UP000188929">
    <property type="component" value="Unassembled WGS sequence"/>
</dbReference>
<sequence>MDSNPELAHRADATHTVLMLAPLPATAIALAVLGQVPTYRDLAGVALVIAGVVLHQPAANPPVPASRPAANETKIRHVRVE</sequence>
<organism evidence="2 3">
    <name type="scientific">Pseudofrankia asymbiotica</name>
    <dbReference type="NCBI Taxonomy" id="1834516"/>
    <lineage>
        <taxon>Bacteria</taxon>
        <taxon>Bacillati</taxon>
        <taxon>Actinomycetota</taxon>
        <taxon>Actinomycetes</taxon>
        <taxon>Frankiales</taxon>
        <taxon>Frankiaceae</taxon>
        <taxon>Pseudofrankia</taxon>
    </lineage>
</organism>
<evidence type="ECO:0000313" key="2">
    <source>
        <dbReference type="EMBL" id="ONH26979.1"/>
    </source>
</evidence>
<evidence type="ECO:0008006" key="4">
    <source>
        <dbReference type="Google" id="ProtNLM"/>
    </source>
</evidence>
<gene>
    <name evidence="2" type="ORF">BL253_23300</name>
</gene>
<protein>
    <recommendedName>
        <fullName evidence="4">EamA domain-containing protein</fullName>
    </recommendedName>
</protein>